<dbReference type="Pfam" id="PF00910">
    <property type="entry name" value="RNA_helicase"/>
    <property type="match status" value="1"/>
</dbReference>
<dbReference type="Gene3D" id="2.60.120.20">
    <property type="match status" value="3"/>
</dbReference>
<keyword evidence="4" id="KW-0167">Capsid protein</keyword>
<evidence type="ECO:0000256" key="8">
    <source>
        <dbReference type="ARBA" id="ARBA00022741"/>
    </source>
</evidence>
<dbReference type="CDD" id="cd23169">
    <property type="entry name" value="ps-ssRNAv-Picornavirales"/>
    <property type="match status" value="1"/>
</dbReference>
<protein>
    <recommendedName>
        <fullName evidence="2">Genome polyprotein</fullName>
    </recommendedName>
</protein>
<dbReference type="InterPro" id="IPR029053">
    <property type="entry name" value="Viral_coat"/>
</dbReference>
<evidence type="ECO:0000256" key="11">
    <source>
        <dbReference type="ARBA" id="ARBA00022807"/>
    </source>
</evidence>
<keyword evidence="5" id="KW-0645">Protease</keyword>
<dbReference type="GO" id="GO:0039694">
    <property type="term" value="P:viral RNA genome replication"/>
    <property type="evidence" value="ECO:0007669"/>
    <property type="project" value="InterPro"/>
</dbReference>
<evidence type="ECO:0000256" key="6">
    <source>
        <dbReference type="ARBA" id="ARBA00022679"/>
    </source>
</evidence>
<evidence type="ECO:0000256" key="2">
    <source>
        <dbReference type="ARBA" id="ARBA00020107"/>
    </source>
</evidence>
<dbReference type="GO" id="GO:0004197">
    <property type="term" value="F:cysteine-type endopeptidase activity"/>
    <property type="evidence" value="ECO:0007669"/>
    <property type="project" value="InterPro"/>
</dbReference>
<evidence type="ECO:0000256" key="7">
    <source>
        <dbReference type="ARBA" id="ARBA00022695"/>
    </source>
</evidence>
<keyword evidence="6" id="KW-0808">Transferase</keyword>
<comment type="subcellular location">
    <subcellularLocation>
        <location evidence="1">Virion</location>
    </subcellularLocation>
</comment>
<dbReference type="GO" id="GO:0003968">
    <property type="term" value="F:RNA-directed RNA polymerase activity"/>
    <property type="evidence" value="ECO:0007669"/>
    <property type="project" value="UniProtKB-KW"/>
</dbReference>
<evidence type="ECO:0000256" key="1">
    <source>
        <dbReference type="ARBA" id="ARBA00004328"/>
    </source>
</evidence>
<name>A0A9E7V1W3_9VIRU</name>
<dbReference type="GO" id="GO:0019028">
    <property type="term" value="C:viral capsid"/>
    <property type="evidence" value="ECO:0007669"/>
    <property type="project" value="UniProtKB-KW"/>
</dbReference>
<dbReference type="GO" id="GO:0006508">
    <property type="term" value="P:proteolysis"/>
    <property type="evidence" value="ECO:0007669"/>
    <property type="project" value="UniProtKB-KW"/>
</dbReference>
<proteinExistence type="predicted"/>
<evidence type="ECO:0000259" key="18">
    <source>
        <dbReference type="PROSITE" id="PS51874"/>
    </source>
</evidence>
<evidence type="ECO:0000256" key="14">
    <source>
        <dbReference type="ARBA" id="ARBA00022953"/>
    </source>
</evidence>
<keyword evidence="10" id="KW-0347">Helicase</keyword>
<dbReference type="PROSITE" id="PS50507">
    <property type="entry name" value="RDRP_SSRNA_POS"/>
    <property type="match status" value="1"/>
</dbReference>
<feature type="domain" description="RdRp catalytic" evidence="16">
    <location>
        <begin position="2341"/>
        <end position="2468"/>
    </location>
</feature>
<evidence type="ECO:0000256" key="13">
    <source>
        <dbReference type="ARBA" id="ARBA00022844"/>
    </source>
</evidence>
<dbReference type="SUPFAM" id="SSF88633">
    <property type="entry name" value="Positive stranded ssRNA viruses"/>
    <property type="match status" value="3"/>
</dbReference>
<dbReference type="Gene3D" id="3.30.70.270">
    <property type="match status" value="1"/>
</dbReference>
<evidence type="ECO:0000256" key="5">
    <source>
        <dbReference type="ARBA" id="ARBA00022670"/>
    </source>
</evidence>
<evidence type="ECO:0000256" key="4">
    <source>
        <dbReference type="ARBA" id="ARBA00022561"/>
    </source>
</evidence>
<evidence type="ECO:0000256" key="12">
    <source>
        <dbReference type="ARBA" id="ARBA00022840"/>
    </source>
</evidence>
<organism evidence="19">
    <name type="scientific">Linzhi Iflav tick virus 1</name>
    <dbReference type="NCBI Taxonomy" id="2972186"/>
    <lineage>
        <taxon>Viruses</taxon>
        <taxon>Riboviria</taxon>
        <taxon>Orthornavirae</taxon>
        <taxon>Pisuviricota</taxon>
        <taxon>Pisoniviricetes</taxon>
        <taxon>Picornavirales</taxon>
        <taxon>Iflaviridae</taxon>
    </lineage>
</organism>
<evidence type="ECO:0000256" key="3">
    <source>
        <dbReference type="ARBA" id="ARBA00022484"/>
    </source>
</evidence>
<dbReference type="InterPro" id="IPR043128">
    <property type="entry name" value="Rev_trsase/Diguanyl_cyclase"/>
</dbReference>
<dbReference type="InterPro" id="IPR001205">
    <property type="entry name" value="RNA-dir_pol_C"/>
</dbReference>
<dbReference type="EMBL" id="ON746399">
    <property type="protein sequence ID" value="UYL95335.1"/>
    <property type="molecule type" value="Genomic_RNA"/>
</dbReference>
<keyword evidence="11" id="KW-0788">Thiol protease</keyword>
<dbReference type="GO" id="GO:0005524">
    <property type="term" value="F:ATP binding"/>
    <property type="evidence" value="ECO:0007669"/>
    <property type="project" value="UniProtKB-KW"/>
</dbReference>
<dbReference type="Gene3D" id="2.40.10.10">
    <property type="entry name" value="Trypsin-like serine proteases"/>
    <property type="match status" value="1"/>
</dbReference>
<feature type="compositionally biased region" description="Polar residues" evidence="15">
    <location>
        <begin position="1791"/>
        <end position="1801"/>
    </location>
</feature>
<dbReference type="Pfam" id="PF00680">
    <property type="entry name" value="RdRP_1"/>
    <property type="match status" value="1"/>
</dbReference>
<dbReference type="GO" id="GO:0005198">
    <property type="term" value="F:structural molecule activity"/>
    <property type="evidence" value="ECO:0007669"/>
    <property type="project" value="InterPro"/>
</dbReference>
<accession>A0A9E7V1W3</accession>
<evidence type="ECO:0000313" key="19">
    <source>
        <dbReference type="EMBL" id="UYL95335.1"/>
    </source>
</evidence>
<dbReference type="CDD" id="cd00205">
    <property type="entry name" value="rhv_like"/>
    <property type="match status" value="2"/>
</dbReference>
<dbReference type="InterPro" id="IPR007094">
    <property type="entry name" value="RNA-dir_pol_PSvirus"/>
</dbReference>
<keyword evidence="14" id="KW-0693">Viral RNA replication</keyword>
<feature type="region of interest" description="Disordered" evidence="15">
    <location>
        <begin position="1"/>
        <end position="23"/>
    </location>
</feature>
<dbReference type="InterPro" id="IPR044067">
    <property type="entry name" value="PCV_3C_PRO"/>
</dbReference>
<dbReference type="Pfam" id="PF00073">
    <property type="entry name" value="Rhv"/>
    <property type="match status" value="2"/>
</dbReference>
<keyword evidence="3" id="KW-0696">RNA-directed RNA polymerase</keyword>
<dbReference type="GO" id="GO:0003723">
    <property type="term" value="F:RNA binding"/>
    <property type="evidence" value="ECO:0007669"/>
    <property type="project" value="InterPro"/>
</dbReference>
<keyword evidence="13" id="KW-0946">Virion</keyword>
<dbReference type="PROSITE" id="PS51218">
    <property type="entry name" value="SF3_HELICASE_2"/>
    <property type="match status" value="1"/>
</dbReference>
<dbReference type="InterPro" id="IPR014759">
    <property type="entry name" value="Helicase_SF3_ssRNA_vir"/>
</dbReference>
<dbReference type="GO" id="GO:0003724">
    <property type="term" value="F:RNA helicase activity"/>
    <property type="evidence" value="ECO:0007669"/>
    <property type="project" value="InterPro"/>
</dbReference>
<feature type="region of interest" description="Disordered" evidence="15">
    <location>
        <begin position="1776"/>
        <end position="1803"/>
    </location>
</feature>
<dbReference type="GO" id="GO:0006351">
    <property type="term" value="P:DNA-templated transcription"/>
    <property type="evidence" value="ECO:0007669"/>
    <property type="project" value="InterPro"/>
</dbReference>
<dbReference type="PROSITE" id="PS51874">
    <property type="entry name" value="PCV_3C_PRO"/>
    <property type="match status" value="1"/>
</dbReference>
<feature type="domain" description="SF3 helicase" evidence="17">
    <location>
        <begin position="1230"/>
        <end position="1401"/>
    </location>
</feature>
<evidence type="ECO:0000259" key="17">
    <source>
        <dbReference type="PROSITE" id="PS51218"/>
    </source>
</evidence>
<keyword evidence="8" id="KW-0547">Nucleotide-binding</keyword>
<evidence type="ECO:0000256" key="9">
    <source>
        <dbReference type="ARBA" id="ARBA00022801"/>
    </source>
</evidence>
<dbReference type="InterPro" id="IPR043504">
    <property type="entry name" value="Peptidase_S1_PA_chymotrypsin"/>
</dbReference>
<feature type="domain" description="Peptidase C3" evidence="18">
    <location>
        <begin position="1831"/>
        <end position="2037"/>
    </location>
</feature>
<dbReference type="InterPro" id="IPR001676">
    <property type="entry name" value="Picornavirus_capsid"/>
</dbReference>
<dbReference type="InterPro" id="IPR043502">
    <property type="entry name" value="DNA/RNA_pol_sf"/>
</dbReference>
<dbReference type="SUPFAM" id="SSF56672">
    <property type="entry name" value="DNA/RNA polymerases"/>
    <property type="match status" value="1"/>
</dbReference>
<reference evidence="19" key="1">
    <citation type="submission" date="2022-05" db="EMBL/GenBank/DDBJ databases">
        <authorList>
            <person name="Cao W."/>
            <person name="Jia N."/>
            <person name="Lam T.T.-Y."/>
            <person name="Ni X."/>
            <person name="Liu J."/>
        </authorList>
    </citation>
    <scope>NUCLEOTIDE SEQUENCE</scope>
    <source>
        <strain evidence="19">TIGMIC 1</strain>
    </source>
</reference>
<evidence type="ECO:0000256" key="15">
    <source>
        <dbReference type="SAM" id="MobiDB-lite"/>
    </source>
</evidence>
<keyword evidence="7" id="KW-0548">Nucleotidyltransferase</keyword>
<dbReference type="SUPFAM" id="SSF50494">
    <property type="entry name" value="Trypsin-like serine proteases"/>
    <property type="match status" value="1"/>
</dbReference>
<dbReference type="InterPro" id="IPR000605">
    <property type="entry name" value="Helicase_SF3_ssDNA/RNA_vir"/>
</dbReference>
<keyword evidence="9" id="KW-0378">Hydrolase</keyword>
<sequence>MDSEGTSVNPVESSTVEQTSNVVNVDQGSTTTVDTQANIKYNTRVCEGSQNQALTEMIERFVAFDQIKWASKHVANELLKVYRLPETLFKNISKTSPNTLIFTKWMYFSFDMEFRVQLNANRYQVGQLLVAWNYDYGAQRIQNISDAVQAPHHIIAAPGNNVITFVIPYKWCYPYWSIKDVQDKINMISLKFFVLSPLSVPGTTGSECNVFIQTRFKNMQLSGMRDMTINPSHQMFRAVLTGVESLLRSYNSDRNRDNPTDPRPASAMVPFSSHSWCIGTNQVEISNILRLDAVATTPHYDEPDEMSALLIARHFGVLTTQKWTTADVYKTKLFSFAVAPLTVSNVRYKEAGGDNGLDKFGLSPLGRMASLYAYWRGSIEYRFDFVASMFHTGRIAVCFVPYSASGVFDNDVQSYVEYFDLMDNLSFTFSCPYLCNIPWLPTSSAEARFPYDSTPPRIGDLIVYVVNPLIAIDGVTNSVNIIPYVRAGNDFKFAVPIFPLSFPLSIGNDYHIATGAGQTKAGYFPVYSGSWRLFSGKVILRYGNVSDHIAQFDGVKYGQVYKSTEPILVKTSSAALYCRYFARPKISGQETYAYLAPFAEFKDALKFATTNDVANCITFVADGDFSWKNGQVLEPVSEISHEGDDRLNANQQIRPGCADSSSSSSFFNEEFMDLKTLLRRYSLYCDISVLVEKDIPYGAVFYVVPLIPSGIRMNFAHVPKGNKSLEFQSRTRGGVMASVADGFRFFKGGMRVRIVFRNLNGKDLFLQVTHVPDRYIGPTPRPIVKFDTQNFVGNGYAYYSQSSRMNECIEMEIPYYLNADYGLLCSPDRLPERYQQQCTLGYLAFSTLSRLEENYDLTIQVFTSFADDMRFSSYQGFGLSCSAFQLPDEQTSSVQSLKLSQTVRSRTLSDEFEKIEHQMERIQSVVSSSVRSLAQAAGQSFSSEVRSTGIELGDRWQDQLRDVSHQFSEEVMSKIEEVLKMVKETASDVFAKSKNFFVTVVSQLAHLLMNPSLMALSIATATLWCSFLPSDTGFSMFNTILGILRHPYVQNFMSVIVGFGTFNCISEIRERVVHQYDSDDLITLSSTLITAVATALGYKLSANSLKNCPNFMHYLLTHIREITMTAAGLVSFLKINLKVFSAIVDWILRSVLGLGLDAIVSSDDANMRKWCRNAQMLTQSSNRHMVFSDDYLQRGVFRMYAVGQQMLIEDANSKGQTKISSLVRELVTKLGKLQEDLIEQCFCPNARYDPFVLQIVGPPGIGKSELYTTLGIEMLESIEYVAFGDPIFVKTSGPAYWNGVRNQPVLIYDDFFFLRSGTMLEEQIAEFNQIKSCAPFNPPIAELENKKLRYNPLIVLLASNAAYWPDTVQVRDLDALHRRRDMLFEVRLKDTYTMDRVRREFIERGSKSYDHLEFARYNSVLTPEEGKSEWMSYSSFHSWVMTEWKKYHKIQLELYKQRLQTLDRLRPPSVPLELEELASVYIPIVLSGMSQTCQKANIEEFSRLTRDRNDTTIRTVQGYPSEFAEARTILRDEHPTWDIHCQERPKENLADKAAKHREELARRAKVEEEARKFMEEPEPGCSHQMAKEGEAVPLLERRGPYCEVYFDAKSYVCPHEQFFGVNWYFNSATDKRILINPDHFHHRRRANGFPPQLQEICRGDCYLRMPCSFEVRRDWVLKHYDFEIKNKITPSVGKIPCWAEEFFPEEEELDDDRLWEEIRLESEERVQSAFSRFKSLDWFKYLKKITKWLGILGAGFLAVFGAYKAITNLTRADPVPETSATTADPWHVTPEYSSSGDTSTGRKPAGFKAKMSKHAQRMKGKFTKHQYDEKTPIMNLESLIMRNAFEMCLVIDEQRRFRQKGFGICGRRCFTTRHFYQEFVHQFEKLGDRVNLLYQKDGLQIRFTFKELEFTVCDESSLAILEFSKRLNAFRDIRKHIVSEAELGYLGRHGKFYEYNDGKHLFQNVAFDECEDLQIAGTDTVDSQFLPAVYKYPISSPGKCGSVLYTCSAIPRIIGIHVAGVSGGRSGYAQPILRELVEDFDDPSSVDPRNLHEFEEIEPAIPIPAGVEPLGSVEPELASNTPTKTQIVPSLMFDTIYAHQTEPAVLRRNDPRCRVAPEIDPVVKAIATHGNQPLAFDAKILDRVVEDMSDFIISTTKKNYLLIDDVLDDQIVFGGLPGGNINKLNLNASEGYPLNIHRSQRDEHFKFFEEKKKNLGQPMKGKHWLFDFEETTDGLQLRAEHPLFAELRAENHQARLRGEVPVSVFVDVLKDSRVSKEKIFKGKTRMFSMSPLEYTWACKKYFGVFQSAYQNSRLVNGTAIGINVHSVEWTELAQQLLAKGQNFIVGDYKSFGDTLARDVMWGAFDVILRWYAHYFNSLHTNKYREILREELFNAPHLVYNVMYRMVCGIPSGFALTVEINDLVNQLYMRYCWVKITGLPLSDFYRYCKLVTYGDDLIMSVNDKVAPLFTFAAIQRELATLNIEFQPAAKDGSVYDFLNFFEVTFLKCNFVKHHRRLHQFMAKLPLESCLDMLNWQYRDNDKVTVVFENSRAALMNLYGHGPKVYQSWRRKIINWISDAVEQGILPQDCLPVHFKSWVEVDDLIFQDSG</sequence>
<keyword evidence="12" id="KW-0067">ATP-binding</keyword>
<dbReference type="InterPro" id="IPR009003">
    <property type="entry name" value="Peptidase_S1_PA"/>
</dbReference>
<evidence type="ECO:0000256" key="10">
    <source>
        <dbReference type="ARBA" id="ARBA00022806"/>
    </source>
</evidence>
<dbReference type="InterPro" id="IPR033703">
    <property type="entry name" value="Rhv-like"/>
</dbReference>
<evidence type="ECO:0000259" key="16">
    <source>
        <dbReference type="PROSITE" id="PS50507"/>
    </source>
</evidence>